<evidence type="ECO:0008006" key="3">
    <source>
        <dbReference type="Google" id="ProtNLM"/>
    </source>
</evidence>
<gene>
    <name evidence="1" type="ORF">E4U60_003960</name>
</gene>
<dbReference type="OrthoDB" id="2326446at2759"/>
<proteinExistence type="predicted"/>
<evidence type="ECO:0000313" key="1">
    <source>
        <dbReference type="EMBL" id="KAG5934300.1"/>
    </source>
</evidence>
<name>A0A9P7M9K3_9HYPO</name>
<dbReference type="Proteomes" id="UP000706124">
    <property type="component" value="Unassembled WGS sequence"/>
</dbReference>
<evidence type="ECO:0000313" key="2">
    <source>
        <dbReference type="Proteomes" id="UP000706124"/>
    </source>
</evidence>
<protein>
    <recommendedName>
        <fullName evidence="3">N-acetyltransferase domain-containing protein</fullName>
    </recommendedName>
</protein>
<dbReference type="AlphaFoldDB" id="A0A9P7M9K3"/>
<dbReference type="Gene3D" id="3.40.630.30">
    <property type="match status" value="1"/>
</dbReference>
<keyword evidence="2" id="KW-1185">Reference proteome</keyword>
<reference evidence="1 2" key="1">
    <citation type="journal article" date="2020" name="bioRxiv">
        <title>Whole genome comparisons of ergot fungi reveals the divergence and evolution of species within the genus Claviceps are the result of varying mechanisms driving genome evolution and host range expansion.</title>
        <authorList>
            <person name="Wyka S.A."/>
            <person name="Mondo S.J."/>
            <person name="Liu M."/>
            <person name="Dettman J."/>
            <person name="Nalam V."/>
            <person name="Broders K.D."/>
        </authorList>
    </citation>
    <scope>NUCLEOTIDE SEQUENCE [LARGE SCALE GENOMIC DNA]</scope>
    <source>
        <strain evidence="1 2">CCC 1485</strain>
    </source>
</reference>
<dbReference type="EMBL" id="SRPO01000317">
    <property type="protein sequence ID" value="KAG5934300.1"/>
    <property type="molecule type" value="Genomic_DNA"/>
</dbReference>
<organism evidence="1 2">
    <name type="scientific">Claviceps pazoutovae</name>
    <dbReference type="NCBI Taxonomy" id="1649127"/>
    <lineage>
        <taxon>Eukaryota</taxon>
        <taxon>Fungi</taxon>
        <taxon>Dikarya</taxon>
        <taxon>Ascomycota</taxon>
        <taxon>Pezizomycotina</taxon>
        <taxon>Sordariomycetes</taxon>
        <taxon>Hypocreomycetidae</taxon>
        <taxon>Hypocreales</taxon>
        <taxon>Clavicipitaceae</taxon>
        <taxon>Claviceps</taxon>
    </lineage>
</organism>
<dbReference type="SUPFAM" id="SSF55729">
    <property type="entry name" value="Acyl-CoA N-acyltransferases (Nat)"/>
    <property type="match status" value="1"/>
</dbReference>
<dbReference type="InterPro" id="IPR016181">
    <property type="entry name" value="Acyl_CoA_acyltransferase"/>
</dbReference>
<comment type="caution">
    <text evidence="1">The sequence shown here is derived from an EMBL/GenBank/DDBJ whole genome shotgun (WGS) entry which is preliminary data.</text>
</comment>
<accession>A0A9P7M9K3</accession>
<sequence>MTESLHHHILLFPNEKEALVDSATRIGIAILMPSRAEFVPIGHIGMEAFPERNEVLGLPWSTYWVKSLYISRALQCSGLGRNAMHQLEQAASSAPLNCTTMALDTVRGDFQKSEVWLGGFYDDRGLPRPDVMRTNEEWYVRQGYEILRADAGAYEWMNRATGKIMEVPRAFFKKDLRKIRPRGELGVRP</sequence>